<evidence type="ECO:0000313" key="3">
    <source>
        <dbReference type="EMBL" id="TYP75664.1"/>
    </source>
</evidence>
<dbReference type="Gene3D" id="3.40.50.2000">
    <property type="entry name" value="Glycogen Phosphorylase B"/>
    <property type="match status" value="2"/>
</dbReference>
<feature type="domain" description="Glycosyl transferase family 1" evidence="1">
    <location>
        <begin position="187"/>
        <end position="350"/>
    </location>
</feature>
<dbReference type="PANTHER" id="PTHR12526">
    <property type="entry name" value="GLYCOSYLTRANSFERASE"/>
    <property type="match status" value="1"/>
</dbReference>
<keyword evidence="3" id="KW-0808">Transferase</keyword>
<organism evidence="3 4">
    <name type="scientific">Paenibacillus methanolicus</name>
    <dbReference type="NCBI Taxonomy" id="582686"/>
    <lineage>
        <taxon>Bacteria</taxon>
        <taxon>Bacillati</taxon>
        <taxon>Bacillota</taxon>
        <taxon>Bacilli</taxon>
        <taxon>Bacillales</taxon>
        <taxon>Paenibacillaceae</taxon>
        <taxon>Paenibacillus</taxon>
    </lineage>
</organism>
<reference evidence="3 4" key="1">
    <citation type="submission" date="2019-07" db="EMBL/GenBank/DDBJ databases">
        <title>Genomic Encyclopedia of Type Strains, Phase III (KMG-III): the genomes of soil and plant-associated and newly described type strains.</title>
        <authorList>
            <person name="Whitman W."/>
        </authorList>
    </citation>
    <scope>NUCLEOTIDE SEQUENCE [LARGE SCALE GENOMIC DNA]</scope>
    <source>
        <strain evidence="3 4">BL24</strain>
    </source>
</reference>
<dbReference type="InterPro" id="IPR001296">
    <property type="entry name" value="Glyco_trans_1"/>
</dbReference>
<dbReference type="Proteomes" id="UP000323257">
    <property type="component" value="Unassembled WGS sequence"/>
</dbReference>
<dbReference type="EMBL" id="VNHS01000004">
    <property type="protein sequence ID" value="TYP75664.1"/>
    <property type="molecule type" value="Genomic_DNA"/>
</dbReference>
<dbReference type="OrthoDB" id="9806653at2"/>
<protein>
    <submittedName>
        <fullName evidence="3">Glycosyltransferase EpsD</fullName>
    </submittedName>
</protein>
<accession>A0A5S5C8J9</accession>
<keyword evidence="4" id="KW-1185">Reference proteome</keyword>
<gene>
    <name evidence="3" type="ORF">BCM02_104345</name>
</gene>
<dbReference type="GO" id="GO:0016757">
    <property type="term" value="F:glycosyltransferase activity"/>
    <property type="evidence" value="ECO:0007669"/>
    <property type="project" value="InterPro"/>
</dbReference>
<evidence type="ECO:0000313" key="4">
    <source>
        <dbReference type="Proteomes" id="UP000323257"/>
    </source>
</evidence>
<evidence type="ECO:0000259" key="2">
    <source>
        <dbReference type="Pfam" id="PF13477"/>
    </source>
</evidence>
<proteinExistence type="predicted"/>
<dbReference type="PANTHER" id="PTHR12526:SF630">
    <property type="entry name" value="GLYCOSYLTRANSFERASE"/>
    <property type="match status" value="1"/>
</dbReference>
<dbReference type="RefSeq" id="WP_148929581.1">
    <property type="nucleotide sequence ID" value="NZ_VNHS01000004.1"/>
</dbReference>
<dbReference type="Pfam" id="PF00534">
    <property type="entry name" value="Glycos_transf_1"/>
    <property type="match status" value="1"/>
</dbReference>
<name>A0A5S5C8J9_9BACL</name>
<evidence type="ECO:0000259" key="1">
    <source>
        <dbReference type="Pfam" id="PF00534"/>
    </source>
</evidence>
<comment type="caution">
    <text evidence="3">The sequence shown here is derived from an EMBL/GenBank/DDBJ whole genome shotgun (WGS) entry which is preliminary data.</text>
</comment>
<feature type="domain" description="Glycosyltransferase subfamily 4-like N-terminal" evidence="2">
    <location>
        <begin position="25"/>
        <end position="149"/>
    </location>
</feature>
<dbReference type="Pfam" id="PF13477">
    <property type="entry name" value="Glyco_trans_4_2"/>
    <property type="match status" value="1"/>
</dbReference>
<dbReference type="InterPro" id="IPR028098">
    <property type="entry name" value="Glyco_trans_4-like_N"/>
</dbReference>
<dbReference type="CDD" id="cd03808">
    <property type="entry name" value="GT4_CapM-like"/>
    <property type="match status" value="1"/>
</dbReference>
<dbReference type="SUPFAM" id="SSF53756">
    <property type="entry name" value="UDP-Glycosyltransferase/glycogen phosphorylase"/>
    <property type="match status" value="1"/>
</dbReference>
<dbReference type="AlphaFoldDB" id="A0A5S5C8J9"/>
<sequence>MSRVLVIAHLGRHFRIFGHYDFKVLVEMGHEVHIAANFNETIDNFEDSNIVKHQIDFSRNPFSIQNIKAYTQLKELFSNYNFGVIHCQSPSGGAVTRLASKKLRAKGTKVLYTAHGLHFYKGAPAINWLMYYTIEKQLGRFTDCIITINEEDYQLSKKWLRTIPSVKYIHGVGINTTRFSKPNATQKSDLRKKYGYNHNDFILFYAAELNQNKNQEFLIRGLALLIKEIPQIKLLLAGQGRAFKQLEHIVEEMKLQNHVEFLGYRKDIPDLLKIADVSVSSSRREGLPLNTLEAMATGLPLVLTNCRGNRDLVIKDVNGYVVEQNDLVNFSEAIKDLYASEELRGKYGRASLEMVRQYSLDNVKKEMKEIYKLYLEG</sequence>